<protein>
    <submittedName>
        <fullName evidence="3">Uncharacterized protein</fullName>
    </submittedName>
</protein>
<dbReference type="VEuPathDB" id="FungiDB:ASPZODRAFT_1184708"/>
<feature type="region of interest" description="Disordered" evidence="2">
    <location>
        <begin position="46"/>
        <end position="126"/>
    </location>
</feature>
<dbReference type="OrthoDB" id="4414363at2759"/>
<evidence type="ECO:0000313" key="3">
    <source>
        <dbReference type="EMBL" id="OJJ43250.1"/>
    </source>
</evidence>
<evidence type="ECO:0000256" key="1">
    <source>
        <dbReference type="SAM" id="Coils"/>
    </source>
</evidence>
<keyword evidence="1" id="KW-0175">Coiled coil</keyword>
<evidence type="ECO:0000313" key="4">
    <source>
        <dbReference type="Proteomes" id="UP000184188"/>
    </source>
</evidence>
<evidence type="ECO:0000256" key="2">
    <source>
        <dbReference type="SAM" id="MobiDB-lite"/>
    </source>
</evidence>
<sequence>MSRAVTRDAAFSRARRKFAARSIPSISRRHIEIKWTMSVKSIPRDERPLFNLPAPRTAYPWAPSPQSQGPSPPGGQPTPTGSKPASVAMPSLDFKQLPTPDQSTVPVMATEPADDTTSSPTGCGRGRRLTPQEELCLVRLCMLQMENYDVTEYPKSFWIKISELFFVECGRTYSWQSCRRRIATYVRNYQEYLDWLTNGKGDHPPIHIPQNEVFRQVEEWIVGCNAREKAAQHRLEIEKARVAAEEERQRLEEERQRLEVAHRELQRAYTQKRIRDWVTNNPQPAEMEPLFLYWGETRSASNARYRSSRSRSRSRSPHRCYYFCYRCCRCHRCPLSYAYLPGSTSLGRTFSNRPPYHHIKPDCLEGDYNDST</sequence>
<dbReference type="GeneID" id="34607661"/>
<feature type="coiled-coil region" evidence="1">
    <location>
        <begin position="230"/>
        <end position="271"/>
    </location>
</feature>
<proteinExistence type="predicted"/>
<keyword evidence="4" id="KW-1185">Reference proteome</keyword>
<name>A0A1L9S7X7_9EURO</name>
<dbReference type="Proteomes" id="UP000184188">
    <property type="component" value="Unassembled WGS sequence"/>
</dbReference>
<reference evidence="4" key="1">
    <citation type="journal article" date="2017" name="Genome Biol.">
        <title>Comparative genomics reveals high biological diversity and specific adaptations in the industrially and medically important fungal genus Aspergillus.</title>
        <authorList>
            <person name="de Vries R.P."/>
            <person name="Riley R."/>
            <person name="Wiebenga A."/>
            <person name="Aguilar-Osorio G."/>
            <person name="Amillis S."/>
            <person name="Uchima C.A."/>
            <person name="Anderluh G."/>
            <person name="Asadollahi M."/>
            <person name="Askin M."/>
            <person name="Barry K."/>
            <person name="Battaglia E."/>
            <person name="Bayram O."/>
            <person name="Benocci T."/>
            <person name="Braus-Stromeyer S.A."/>
            <person name="Caldana C."/>
            <person name="Canovas D."/>
            <person name="Cerqueira G.C."/>
            <person name="Chen F."/>
            <person name="Chen W."/>
            <person name="Choi C."/>
            <person name="Clum A."/>
            <person name="Dos Santos R.A."/>
            <person name="Damasio A.R."/>
            <person name="Diallinas G."/>
            <person name="Emri T."/>
            <person name="Fekete E."/>
            <person name="Flipphi M."/>
            <person name="Freyberg S."/>
            <person name="Gallo A."/>
            <person name="Gournas C."/>
            <person name="Habgood R."/>
            <person name="Hainaut M."/>
            <person name="Harispe M.L."/>
            <person name="Henrissat B."/>
            <person name="Hilden K.S."/>
            <person name="Hope R."/>
            <person name="Hossain A."/>
            <person name="Karabika E."/>
            <person name="Karaffa L."/>
            <person name="Karanyi Z."/>
            <person name="Krasevec N."/>
            <person name="Kuo A."/>
            <person name="Kusch H."/>
            <person name="LaButti K."/>
            <person name="Lagendijk E.L."/>
            <person name="Lapidus A."/>
            <person name="Levasseur A."/>
            <person name="Lindquist E."/>
            <person name="Lipzen A."/>
            <person name="Logrieco A.F."/>
            <person name="MacCabe A."/>
            <person name="Maekelae M.R."/>
            <person name="Malavazi I."/>
            <person name="Melin P."/>
            <person name="Meyer V."/>
            <person name="Mielnichuk N."/>
            <person name="Miskei M."/>
            <person name="Molnar A.P."/>
            <person name="Mule G."/>
            <person name="Ngan C.Y."/>
            <person name="Orejas M."/>
            <person name="Orosz E."/>
            <person name="Ouedraogo J.P."/>
            <person name="Overkamp K.M."/>
            <person name="Park H.-S."/>
            <person name="Perrone G."/>
            <person name="Piumi F."/>
            <person name="Punt P.J."/>
            <person name="Ram A.F."/>
            <person name="Ramon A."/>
            <person name="Rauscher S."/>
            <person name="Record E."/>
            <person name="Riano-Pachon D.M."/>
            <person name="Robert V."/>
            <person name="Roehrig J."/>
            <person name="Ruller R."/>
            <person name="Salamov A."/>
            <person name="Salih N.S."/>
            <person name="Samson R.A."/>
            <person name="Sandor E."/>
            <person name="Sanguinetti M."/>
            <person name="Schuetze T."/>
            <person name="Sepcic K."/>
            <person name="Shelest E."/>
            <person name="Sherlock G."/>
            <person name="Sophianopoulou V."/>
            <person name="Squina F.M."/>
            <person name="Sun H."/>
            <person name="Susca A."/>
            <person name="Todd R.B."/>
            <person name="Tsang A."/>
            <person name="Unkles S.E."/>
            <person name="van de Wiele N."/>
            <person name="van Rossen-Uffink D."/>
            <person name="Oliveira J.V."/>
            <person name="Vesth T.C."/>
            <person name="Visser J."/>
            <person name="Yu J.-H."/>
            <person name="Zhou M."/>
            <person name="Andersen M.R."/>
            <person name="Archer D.B."/>
            <person name="Baker S.E."/>
            <person name="Benoit I."/>
            <person name="Brakhage A.A."/>
            <person name="Braus G.H."/>
            <person name="Fischer R."/>
            <person name="Frisvad J.C."/>
            <person name="Goldman G.H."/>
            <person name="Houbraken J."/>
            <person name="Oakley B."/>
            <person name="Pocsi I."/>
            <person name="Scazzocchio C."/>
            <person name="Seiboth B."/>
            <person name="vanKuyk P.A."/>
            <person name="Wortman J."/>
            <person name="Dyer P.S."/>
            <person name="Grigoriev I.V."/>
        </authorList>
    </citation>
    <scope>NUCLEOTIDE SEQUENCE [LARGE SCALE GENOMIC DNA]</scope>
    <source>
        <strain evidence="4">CBS 506.65</strain>
    </source>
</reference>
<gene>
    <name evidence="3" type="ORF">ASPZODRAFT_1184708</name>
</gene>
<accession>A0A1L9S7X7</accession>
<dbReference type="AlphaFoldDB" id="A0A1L9S7X7"/>
<dbReference type="RefSeq" id="XP_022577760.1">
    <property type="nucleotide sequence ID" value="XM_022721196.1"/>
</dbReference>
<dbReference type="EMBL" id="KV878353">
    <property type="protein sequence ID" value="OJJ43250.1"/>
    <property type="molecule type" value="Genomic_DNA"/>
</dbReference>
<organism evidence="3 4">
    <name type="scientific">Penicilliopsis zonata CBS 506.65</name>
    <dbReference type="NCBI Taxonomy" id="1073090"/>
    <lineage>
        <taxon>Eukaryota</taxon>
        <taxon>Fungi</taxon>
        <taxon>Dikarya</taxon>
        <taxon>Ascomycota</taxon>
        <taxon>Pezizomycotina</taxon>
        <taxon>Eurotiomycetes</taxon>
        <taxon>Eurotiomycetidae</taxon>
        <taxon>Eurotiales</taxon>
        <taxon>Aspergillaceae</taxon>
        <taxon>Penicilliopsis</taxon>
    </lineage>
</organism>